<accession>A0A2A2F277</accession>
<dbReference type="GO" id="GO:0043165">
    <property type="term" value="P:Gram-negative-bacterium-type cell outer membrane assembly"/>
    <property type="evidence" value="ECO:0007669"/>
    <property type="project" value="UniProtKB-UniRule"/>
</dbReference>
<dbReference type="Pfam" id="PF03968">
    <property type="entry name" value="LptD_N"/>
    <property type="match status" value="1"/>
</dbReference>
<feature type="region of interest" description="Disordered" evidence="5">
    <location>
        <begin position="152"/>
        <end position="180"/>
    </location>
</feature>
<comment type="function">
    <text evidence="4">Involved in the assembly of lipopolysaccharide (LPS). Required for the translocation of LPS from the inner membrane to the outer membrane. May form a bridge between the inner membrane and the outer membrane, via interactions with LptC and LptD, thereby facilitating LPS transfer across the periplasm.</text>
</comment>
<comment type="subunit">
    <text evidence="4">Component of the lipopolysaccharide transport and assembly complex.</text>
</comment>
<sequence precursor="true">MTNPERTRHAWRFLAGLLLSSLSLPLYAFNLDSDKPIRVESDNARLDDQEGTATYTGSVRVTQGEALLTADRVVLFRGEAQSLNRMEATGEPATYEQPETEQGPAVYAEGRTIIYQADEERITFEREAFIRQQGDTFRGNRIVYDVAERVVTASSSEDDADDRVEMTIQPGRDSGNDNSN</sequence>
<dbReference type="EMBL" id="NSKD01000007">
    <property type="protein sequence ID" value="PAU78712.1"/>
    <property type="molecule type" value="Genomic_DNA"/>
</dbReference>
<evidence type="ECO:0000256" key="2">
    <source>
        <dbReference type="ARBA" id="ARBA00022729"/>
    </source>
</evidence>
<dbReference type="HAMAP" id="MF_01914">
    <property type="entry name" value="LPS_assembly_LptA"/>
    <property type="match status" value="1"/>
</dbReference>
<gene>
    <name evidence="4 7" type="primary">lptA</name>
    <name evidence="7" type="ORF">CK501_13580</name>
</gene>
<dbReference type="GO" id="GO:0015920">
    <property type="term" value="P:lipopolysaccharide transport"/>
    <property type="evidence" value="ECO:0007669"/>
    <property type="project" value="UniProtKB-UniRule"/>
</dbReference>
<protein>
    <recommendedName>
        <fullName evidence="4">Lipopolysaccharide export system protein LptA</fullName>
    </recommendedName>
</protein>
<keyword evidence="8" id="KW-1185">Reference proteome</keyword>
<dbReference type="InterPro" id="IPR052037">
    <property type="entry name" value="LPS_export_LptA"/>
</dbReference>
<dbReference type="InterPro" id="IPR014340">
    <property type="entry name" value="LptA"/>
</dbReference>
<dbReference type="GO" id="GO:0030288">
    <property type="term" value="C:outer membrane-bounded periplasmic space"/>
    <property type="evidence" value="ECO:0007669"/>
    <property type="project" value="TreeGrafter"/>
</dbReference>
<evidence type="ECO:0000256" key="3">
    <source>
        <dbReference type="ARBA" id="ARBA00022764"/>
    </source>
</evidence>
<keyword evidence="3 4" id="KW-0574">Periplasm</keyword>
<keyword evidence="2 4" id="KW-0732">Signal</keyword>
<evidence type="ECO:0000256" key="1">
    <source>
        <dbReference type="ARBA" id="ARBA00022448"/>
    </source>
</evidence>
<feature type="domain" description="Organic solvent tolerance-like N-terminal" evidence="6">
    <location>
        <begin position="39"/>
        <end position="148"/>
    </location>
</feature>
<dbReference type="GO" id="GO:0009279">
    <property type="term" value="C:cell outer membrane"/>
    <property type="evidence" value="ECO:0007669"/>
    <property type="project" value="TreeGrafter"/>
</dbReference>
<feature type="signal peptide" evidence="4">
    <location>
        <begin position="1"/>
        <end position="28"/>
    </location>
</feature>
<feature type="chain" id="PRO_5013415544" description="Lipopolysaccharide export system protein LptA" evidence="4">
    <location>
        <begin position="29"/>
        <end position="180"/>
    </location>
</feature>
<dbReference type="Proteomes" id="UP000218896">
    <property type="component" value="Unassembled WGS sequence"/>
</dbReference>
<dbReference type="Gene3D" id="2.60.450.10">
    <property type="entry name" value="Lipopolysaccharide (LPS) transport protein A like domain"/>
    <property type="match status" value="1"/>
</dbReference>
<dbReference type="GO" id="GO:0017089">
    <property type="term" value="F:glycolipid transfer activity"/>
    <property type="evidence" value="ECO:0007669"/>
    <property type="project" value="TreeGrafter"/>
</dbReference>
<dbReference type="PANTHER" id="PTHR36504">
    <property type="entry name" value="LIPOPOLYSACCHARIDE EXPORT SYSTEM PROTEIN LPTA"/>
    <property type="match status" value="1"/>
</dbReference>
<dbReference type="GO" id="GO:0001530">
    <property type="term" value="F:lipopolysaccharide binding"/>
    <property type="evidence" value="ECO:0007669"/>
    <property type="project" value="InterPro"/>
</dbReference>
<dbReference type="NCBIfam" id="TIGR03002">
    <property type="entry name" value="outer_YhbN_LptA"/>
    <property type="match status" value="1"/>
</dbReference>
<comment type="subcellular location">
    <subcellularLocation>
        <location evidence="4">Periplasm</location>
    </subcellularLocation>
</comment>
<evidence type="ECO:0000313" key="8">
    <source>
        <dbReference type="Proteomes" id="UP000218896"/>
    </source>
</evidence>
<dbReference type="AlphaFoldDB" id="A0A2A2F277"/>
<name>A0A2A2F277_9GAMM</name>
<proteinExistence type="inferred from homology"/>
<dbReference type="InterPro" id="IPR005653">
    <property type="entry name" value="OstA-like_N"/>
</dbReference>
<dbReference type="OrthoDB" id="9795964at2"/>
<reference evidence="7 8" key="1">
    <citation type="submission" date="2017-08" db="EMBL/GenBank/DDBJ databases">
        <title>Halovibrio sewagensis sp. nov., isolated from wastewater of high salinity.</title>
        <authorList>
            <person name="Dong X."/>
            <person name="Zhang G."/>
        </authorList>
    </citation>
    <scope>NUCLEOTIDE SEQUENCE [LARGE SCALE GENOMIC DNA]</scope>
    <source>
        <strain evidence="7 8">YL5-2</strain>
    </source>
</reference>
<dbReference type="PANTHER" id="PTHR36504:SF1">
    <property type="entry name" value="LIPOPOLYSACCHARIDE EXPORT SYSTEM PROTEIN LPTA"/>
    <property type="match status" value="1"/>
</dbReference>
<keyword evidence="1 4" id="KW-0813">Transport</keyword>
<evidence type="ECO:0000313" key="7">
    <source>
        <dbReference type="EMBL" id="PAU78712.1"/>
    </source>
</evidence>
<dbReference type="RefSeq" id="WP_095618284.1">
    <property type="nucleotide sequence ID" value="NZ_NSKD01000007.1"/>
</dbReference>
<comment type="caution">
    <text evidence="7">The sequence shown here is derived from an EMBL/GenBank/DDBJ whole genome shotgun (WGS) entry which is preliminary data.</text>
</comment>
<evidence type="ECO:0000256" key="4">
    <source>
        <dbReference type="HAMAP-Rule" id="MF_01914"/>
    </source>
</evidence>
<evidence type="ECO:0000259" key="6">
    <source>
        <dbReference type="Pfam" id="PF03968"/>
    </source>
</evidence>
<evidence type="ECO:0000256" key="5">
    <source>
        <dbReference type="SAM" id="MobiDB-lite"/>
    </source>
</evidence>
<comment type="similarity">
    <text evidence="4">Belongs to the LptA family.</text>
</comment>
<organism evidence="7 8">
    <name type="scientific">Halovibrio salipaludis</name>
    <dbReference type="NCBI Taxonomy" id="2032626"/>
    <lineage>
        <taxon>Bacteria</taxon>
        <taxon>Pseudomonadati</taxon>
        <taxon>Pseudomonadota</taxon>
        <taxon>Gammaproteobacteria</taxon>
        <taxon>Oceanospirillales</taxon>
        <taxon>Halomonadaceae</taxon>
        <taxon>Halovibrio</taxon>
    </lineage>
</organism>